<dbReference type="OrthoDB" id="9798430at2"/>
<dbReference type="Proteomes" id="UP000247569">
    <property type="component" value="Unassembled WGS sequence"/>
</dbReference>
<accession>A0A318JSR1</accession>
<keyword evidence="3" id="KW-1185">Reference proteome</keyword>
<feature type="domain" description="VOC" evidence="1">
    <location>
        <begin position="4"/>
        <end position="139"/>
    </location>
</feature>
<dbReference type="RefSeq" id="WP_040741133.1">
    <property type="nucleotide sequence ID" value="NZ_QJKF01000012.1"/>
</dbReference>
<comment type="caution">
    <text evidence="2">The sequence shown here is derived from an EMBL/GenBank/DDBJ whole genome shotgun (WGS) entry which is preliminary data.</text>
</comment>
<dbReference type="EMBL" id="QJKF01000012">
    <property type="protein sequence ID" value="PXX59254.1"/>
    <property type="molecule type" value="Genomic_DNA"/>
</dbReference>
<dbReference type="PROSITE" id="PS51819">
    <property type="entry name" value="VOC"/>
    <property type="match status" value="1"/>
</dbReference>
<evidence type="ECO:0000313" key="2">
    <source>
        <dbReference type="EMBL" id="PXX59254.1"/>
    </source>
</evidence>
<proteinExistence type="predicted"/>
<protein>
    <recommendedName>
        <fullName evidence="1">VOC domain-containing protein</fullName>
    </recommendedName>
</protein>
<reference evidence="2 3" key="1">
    <citation type="submission" date="2018-05" db="EMBL/GenBank/DDBJ databases">
        <title>Genomic Encyclopedia of Type Strains, Phase IV (KMG-IV): sequencing the most valuable type-strain genomes for metagenomic binning, comparative biology and taxonomic classification.</title>
        <authorList>
            <person name="Goeker M."/>
        </authorList>
    </citation>
    <scope>NUCLEOTIDE SEQUENCE [LARGE SCALE GENOMIC DNA]</scope>
    <source>
        <strain evidence="2 3">DSM 44704</strain>
    </source>
</reference>
<dbReference type="PANTHER" id="PTHR36503:SF1">
    <property type="entry name" value="BLR2520 PROTEIN"/>
    <property type="match status" value="1"/>
</dbReference>
<dbReference type="PANTHER" id="PTHR36503">
    <property type="entry name" value="BLR2520 PROTEIN"/>
    <property type="match status" value="1"/>
</dbReference>
<name>A0A318JSR1_9NOCA</name>
<dbReference type="InterPro" id="IPR029068">
    <property type="entry name" value="Glyas_Bleomycin-R_OHBP_Dase"/>
</dbReference>
<dbReference type="InterPro" id="IPR004360">
    <property type="entry name" value="Glyas_Fos-R_dOase_dom"/>
</dbReference>
<dbReference type="Gene3D" id="3.10.180.10">
    <property type="entry name" value="2,3-Dihydroxybiphenyl 1,2-Dioxygenase, domain 1"/>
    <property type="match status" value="1"/>
</dbReference>
<evidence type="ECO:0000313" key="3">
    <source>
        <dbReference type="Proteomes" id="UP000247569"/>
    </source>
</evidence>
<dbReference type="AlphaFoldDB" id="A0A318JSR1"/>
<dbReference type="Pfam" id="PF00903">
    <property type="entry name" value="Glyoxalase"/>
    <property type="match status" value="1"/>
</dbReference>
<dbReference type="InterPro" id="IPR037523">
    <property type="entry name" value="VOC_core"/>
</dbReference>
<organism evidence="2 3">
    <name type="scientific">Nocardia tenerifensis</name>
    <dbReference type="NCBI Taxonomy" id="228006"/>
    <lineage>
        <taxon>Bacteria</taxon>
        <taxon>Bacillati</taxon>
        <taxon>Actinomycetota</taxon>
        <taxon>Actinomycetes</taxon>
        <taxon>Mycobacteriales</taxon>
        <taxon>Nocardiaceae</taxon>
        <taxon>Nocardia</taxon>
    </lineage>
</organism>
<evidence type="ECO:0000259" key="1">
    <source>
        <dbReference type="PROSITE" id="PS51819"/>
    </source>
</evidence>
<dbReference type="SUPFAM" id="SSF54593">
    <property type="entry name" value="Glyoxalase/Bleomycin resistance protein/Dihydroxybiphenyl dioxygenase"/>
    <property type="match status" value="1"/>
</dbReference>
<gene>
    <name evidence="2" type="ORF">DFR70_112171</name>
</gene>
<sequence>MQPLIHAVTLGVSDLERSLRFYRDGLGLSSPGIVGSEYVADEVNPGGSAAMFTLSNGLILSLYSRNDLARDADLPLERVSGSPMSLGFFVDARDDVDRLLDQAARAGGTIVRVPLERPWGIYSGYFADPDDHLWEAVYFLNGQRPN</sequence>